<keyword evidence="2" id="KW-0863">Zinc-finger</keyword>
<feature type="region of interest" description="Disordered" evidence="6">
    <location>
        <begin position="742"/>
        <end position="769"/>
    </location>
</feature>
<evidence type="ECO:0000256" key="4">
    <source>
        <dbReference type="ARBA" id="ARBA00023136"/>
    </source>
</evidence>
<feature type="domain" description="Pep3/Vps18 beta-propeller" evidence="7">
    <location>
        <begin position="49"/>
        <end position="425"/>
    </location>
</feature>
<dbReference type="GO" id="GO:0006904">
    <property type="term" value="P:vesicle docking involved in exocytosis"/>
    <property type="evidence" value="ECO:0007669"/>
    <property type="project" value="TreeGrafter"/>
</dbReference>
<dbReference type="PANTHER" id="PTHR23323">
    <property type="entry name" value="VACUOLAR PROTEIN SORTING-ASSOCIATED PROTEIN"/>
    <property type="match status" value="1"/>
</dbReference>
<comment type="subcellular location">
    <subcellularLocation>
        <location evidence="5">Endomembrane system</location>
        <topology evidence="5">Peripheral membrane protein</topology>
        <orientation evidence="5">Cytoplasmic side</orientation>
    </subcellularLocation>
</comment>
<dbReference type="Proteomes" id="UP000028828">
    <property type="component" value="Unassembled WGS sequence"/>
</dbReference>
<evidence type="ECO:0000256" key="3">
    <source>
        <dbReference type="ARBA" id="ARBA00022833"/>
    </source>
</evidence>
<accession>A0A086JMD5</accession>
<dbReference type="GO" id="GO:0007032">
    <property type="term" value="P:endosome organization"/>
    <property type="evidence" value="ECO:0007669"/>
    <property type="project" value="TreeGrafter"/>
</dbReference>
<keyword evidence="4" id="KW-0472">Membrane</keyword>
<feature type="region of interest" description="Disordered" evidence="6">
    <location>
        <begin position="587"/>
        <end position="606"/>
    </location>
</feature>
<keyword evidence="3" id="KW-0862">Zinc</keyword>
<feature type="region of interest" description="Disordered" evidence="6">
    <location>
        <begin position="805"/>
        <end position="839"/>
    </location>
</feature>
<dbReference type="InterPro" id="IPR058919">
    <property type="entry name" value="Pep3/Vps18_RING_C"/>
</dbReference>
<evidence type="ECO:0000256" key="1">
    <source>
        <dbReference type="ARBA" id="ARBA00022723"/>
    </source>
</evidence>
<name>A0A086JMD5_TOXGO</name>
<comment type="caution">
    <text evidence="9">The sequence shown here is derived from an EMBL/GenBank/DDBJ whole genome shotgun (WGS) entry which is preliminary data.</text>
</comment>
<evidence type="ECO:0000259" key="8">
    <source>
        <dbReference type="Pfam" id="PF26148"/>
    </source>
</evidence>
<sequence length="1157" mass="128266">MARVSEALGFSSLSFPALSAPEIEESGPSFVPRVLRINNEASLKGRGGIVSVAAGSRCLYIACLNGDLLRWYPDENEGTRIEFQAPRATDRLEIRRVFLDEKGMHCLVAMANGDNYYVHYSSSQARFLTRLQDHFVESVAWNRNTTESSTRDFIIGTRHGVLLECLIEGGKDRHVRPLFEFPKRTPVLDVHVETAPLPGGGHRQLLLVAIPRHLYLFVGNPTLSAVFQNLSSSDLKTFLAFEVPQESPQAGPVLQLLKKKGSVDVLVFWTTGIGIVSSTLCLSSSSADGASSPLPPARAFFSSESPVVISFPFPSLQEDTSFFGGSEGGAESERDRRGKGARDDDDALFPSSPGGPPPLSVTVTDFHVLLLYDDRLVALSRITHEKVVELPLSGVKYGTVRRLLQDRFDQSVFLYTDAFVCQLVISKESAQAWRLYLQQGKFAVALSHCATAAQRERVLVSQATWHVGRGRFVEAAELLAQTRSVPFEDICLFFLAHSQPLALRSFFLSRYKQLANAVGAGPEMPFRTPGGAQPLNGEGAGHLRPSAASPTPQQVMLFVWTVELFLHELAQLDSALSCRLRRDRNLGRDETSAAPASEEETREEEERERAVELLRKRQRETEEELRRLLAEFRGVDEVQATVYTLLQAHGRFEHLHFFAELCGDFESVVIHYLTRQDYATVIEKLAQMSDLPLRDALLYRLAPLLFRHEPRAFTALCCAPAFSHIDSARLIPALLHCRGTKQQKENAEAEEERGGERGEKTGEKKTKGEERRECAIHLLTHFARQATNCRDASVLGISGGSSSEVPGSFARRPTAAAPRLQNSQNASFSTSQKGREIQGSWKGSTGLWNALIVLKAESGDEEDLLRLLAAQKPGHLPFDPQFALRFCLENKRERSAVLLYGLLGLHKEAVEKALSTNDMTLGQHAANAPTDPAQRQRLWLRLAQHAAVHEDVPALVALVRQSGNLLKIQDVLPYISDSTVIDSLKEDICASLDAYEQRIASRYQEMETHKEAISALKEELKTVNQRCVVVEVDQSCDVCCEPIFTERFYAFGCGHCFHASCCQRLRVPAMDVDTLAEFERRIVDLDRAMERGAPAEDLEQLESAVDDILAGECSICGTLMIRSIALPFIGAGESLEEINSWNIVEDPSDLQDEDGES</sequence>
<dbReference type="GO" id="GO:0048284">
    <property type="term" value="P:organelle fusion"/>
    <property type="evidence" value="ECO:0007669"/>
    <property type="project" value="TreeGrafter"/>
</dbReference>
<feature type="region of interest" description="Disordered" evidence="6">
    <location>
        <begin position="322"/>
        <end position="358"/>
    </location>
</feature>
<dbReference type="VEuPathDB" id="ToxoDB:TGP89_289730"/>
<dbReference type="AlphaFoldDB" id="A0A086JMD5"/>
<protein>
    <submittedName>
        <fullName evidence="9">Pep3/Vps18/deep orange family protein</fullName>
    </submittedName>
</protein>
<feature type="compositionally biased region" description="Basic and acidic residues" evidence="6">
    <location>
        <begin position="331"/>
        <end position="342"/>
    </location>
</feature>
<dbReference type="GO" id="GO:0007033">
    <property type="term" value="P:vacuole organization"/>
    <property type="evidence" value="ECO:0007669"/>
    <property type="project" value="TreeGrafter"/>
</dbReference>
<keyword evidence="1" id="KW-0479">Metal-binding</keyword>
<feature type="domain" description="Pep3/Vps18 RING C-terminal" evidence="8">
    <location>
        <begin position="1030"/>
        <end position="1122"/>
    </location>
</feature>
<evidence type="ECO:0000313" key="9">
    <source>
        <dbReference type="EMBL" id="KFG33303.1"/>
    </source>
</evidence>
<dbReference type="OrthoDB" id="1845386at2759"/>
<gene>
    <name evidence="9" type="ORF">TGP89_289730</name>
</gene>
<reference evidence="9 10" key="1">
    <citation type="submission" date="2014-03" db="EMBL/GenBank/DDBJ databases">
        <authorList>
            <person name="Sibley D."/>
            <person name="Venepally P."/>
            <person name="Karamycheva S."/>
            <person name="Hadjithomas M."/>
            <person name="Khan A."/>
            <person name="Brunk B."/>
            <person name="Roos D."/>
            <person name="Caler E."/>
            <person name="Lorenzi H."/>
        </authorList>
    </citation>
    <scope>NUCLEOTIDE SEQUENCE [LARGE SCALE GENOMIC DNA]</scope>
    <source>
        <strain evidence="10">p89</strain>
    </source>
</reference>
<evidence type="ECO:0000256" key="5">
    <source>
        <dbReference type="ARBA" id="ARBA00029433"/>
    </source>
</evidence>
<dbReference type="EMBL" id="AEYI02001772">
    <property type="protein sequence ID" value="KFG33303.1"/>
    <property type="molecule type" value="Genomic_DNA"/>
</dbReference>
<dbReference type="InterPro" id="IPR007810">
    <property type="entry name" value="Pep3/Vps18_beta-prop"/>
</dbReference>
<feature type="compositionally biased region" description="Acidic residues" evidence="6">
    <location>
        <begin position="597"/>
        <end position="606"/>
    </location>
</feature>
<dbReference type="GO" id="GO:0005768">
    <property type="term" value="C:endosome"/>
    <property type="evidence" value="ECO:0007669"/>
    <property type="project" value="TreeGrafter"/>
</dbReference>
<dbReference type="Pfam" id="PF26148">
    <property type="entry name" value="VPS18_RING_C"/>
    <property type="match status" value="1"/>
</dbReference>
<dbReference type="Pfam" id="PF05131">
    <property type="entry name" value="Pep3_Vps18"/>
    <property type="match status" value="1"/>
</dbReference>
<proteinExistence type="predicted"/>
<evidence type="ECO:0000313" key="10">
    <source>
        <dbReference type="Proteomes" id="UP000028828"/>
    </source>
</evidence>
<dbReference type="PANTHER" id="PTHR23323:SF26">
    <property type="entry name" value="VACUOLAR PROTEIN SORTING-ASSOCIATED PROTEIN 18 HOMOLOG"/>
    <property type="match status" value="1"/>
</dbReference>
<dbReference type="GO" id="GO:0030674">
    <property type="term" value="F:protein-macromolecule adaptor activity"/>
    <property type="evidence" value="ECO:0007669"/>
    <property type="project" value="TreeGrafter"/>
</dbReference>
<evidence type="ECO:0000259" key="7">
    <source>
        <dbReference type="Pfam" id="PF05131"/>
    </source>
</evidence>
<feature type="compositionally biased region" description="Polar residues" evidence="6">
    <location>
        <begin position="820"/>
        <end position="832"/>
    </location>
</feature>
<dbReference type="GO" id="GO:0008270">
    <property type="term" value="F:zinc ion binding"/>
    <property type="evidence" value="ECO:0007669"/>
    <property type="project" value="UniProtKB-KW"/>
</dbReference>
<organism evidence="9 10">
    <name type="scientific">Toxoplasma gondii p89</name>
    <dbReference type="NCBI Taxonomy" id="943119"/>
    <lineage>
        <taxon>Eukaryota</taxon>
        <taxon>Sar</taxon>
        <taxon>Alveolata</taxon>
        <taxon>Apicomplexa</taxon>
        <taxon>Conoidasida</taxon>
        <taxon>Coccidia</taxon>
        <taxon>Eucoccidiorida</taxon>
        <taxon>Eimeriorina</taxon>
        <taxon>Sarcocystidae</taxon>
        <taxon>Toxoplasma</taxon>
    </lineage>
</organism>
<evidence type="ECO:0000256" key="2">
    <source>
        <dbReference type="ARBA" id="ARBA00022771"/>
    </source>
</evidence>
<evidence type="ECO:0000256" key="6">
    <source>
        <dbReference type="SAM" id="MobiDB-lite"/>
    </source>
</evidence>
<dbReference type="GO" id="GO:0030897">
    <property type="term" value="C:HOPS complex"/>
    <property type="evidence" value="ECO:0007669"/>
    <property type="project" value="TreeGrafter"/>
</dbReference>